<keyword evidence="2" id="KW-0378">Hydrolase</keyword>
<sequence>MLLTDDYIVQFWIGLMDGDGSIQVNHWCRSLLQYRIVLKLSNKVENVNMLQTLQKKIGGRVSFQKNKVIWVENYKKNVTTKLRLFQRFAPPLTTRLQCQIDFALLCLEKNDVNWYLENRHLKYSNCLVPTDPVSLERGTVRQTARSSNQRIDWPKGYAPWLSGFIGTQSTLAVRQNGNHSFSIRTTKRCLYLLESILFYLQGTFSLLKNDFYEIQISRKQTLHLLVSLLTQPKVRPLLGYKHVQFLRFLLHLKETPL</sequence>
<geneLocation type="mitochondrion" evidence="2"/>
<dbReference type="AlphaFoldDB" id="U5YDW2"/>
<proteinExistence type="predicted"/>
<dbReference type="GO" id="GO:0005739">
    <property type="term" value="C:mitochondrion"/>
    <property type="evidence" value="ECO:0007669"/>
    <property type="project" value="UniProtKB-ARBA"/>
</dbReference>
<dbReference type="Pfam" id="PF00961">
    <property type="entry name" value="LAGLIDADG_1"/>
    <property type="match status" value="1"/>
</dbReference>
<dbReference type="GeneID" id="17675305"/>
<evidence type="ECO:0000313" key="2">
    <source>
        <dbReference type="EMBL" id="AGZ90274.1"/>
    </source>
</evidence>
<keyword evidence="2" id="KW-0255">Endonuclease</keyword>
<accession>U5YDW2</accession>
<organism evidence="2">
    <name type="scientific">Closterium baillyanum</name>
    <dbReference type="NCBI Taxonomy" id="1416941"/>
    <lineage>
        <taxon>Eukaryota</taxon>
        <taxon>Viridiplantae</taxon>
        <taxon>Streptophyta</taxon>
        <taxon>Zygnematophyceae</taxon>
        <taxon>Zygnematophycidae</taxon>
        <taxon>Desmidiales</taxon>
        <taxon>Closteriaceae</taxon>
        <taxon>Closterium</taxon>
    </lineage>
</organism>
<feature type="domain" description="Homing endonuclease LAGLIDADG" evidence="1">
    <location>
        <begin position="12"/>
        <end position="102"/>
    </location>
</feature>
<keyword evidence="2" id="KW-0496">Mitochondrion</keyword>
<dbReference type="InterPro" id="IPR051289">
    <property type="entry name" value="LAGLIDADG_Endonuclease"/>
</dbReference>
<protein>
    <submittedName>
        <fullName evidence="2">Putative LAGLIDADG homing endonuclease</fullName>
    </submittedName>
</protein>
<dbReference type="InterPro" id="IPR004860">
    <property type="entry name" value="LAGLIDADG_dom"/>
</dbReference>
<reference evidence="2" key="1">
    <citation type="journal article" date="2013" name="Genome Biol. Evol.">
        <title>Tracing the evolution of streptophyte algae and their mitochondrial genome.</title>
        <authorList>
            <person name="Turmel M."/>
            <person name="Otis C."/>
            <person name="Lemieux C."/>
        </authorList>
    </citation>
    <scope>NUCLEOTIDE SEQUENCE</scope>
</reference>
<evidence type="ECO:0000259" key="1">
    <source>
        <dbReference type="Pfam" id="PF00961"/>
    </source>
</evidence>
<dbReference type="SUPFAM" id="SSF55608">
    <property type="entry name" value="Homing endonucleases"/>
    <property type="match status" value="2"/>
</dbReference>
<dbReference type="PANTHER" id="PTHR36181:SF2">
    <property type="entry name" value="INTRON-ENCODED ENDONUCLEASE AI3-RELATED"/>
    <property type="match status" value="1"/>
</dbReference>
<dbReference type="RefSeq" id="YP_008816008.1">
    <property type="nucleotide sequence ID" value="NC_022860.1"/>
</dbReference>
<name>U5YDW2_9VIRI</name>
<dbReference type="GO" id="GO:0004519">
    <property type="term" value="F:endonuclease activity"/>
    <property type="evidence" value="ECO:0007669"/>
    <property type="project" value="UniProtKB-KW"/>
</dbReference>
<dbReference type="InterPro" id="IPR027434">
    <property type="entry name" value="Homing_endonucl"/>
</dbReference>
<dbReference type="Gene3D" id="3.10.28.10">
    <property type="entry name" value="Homing endonucleases"/>
    <property type="match status" value="2"/>
</dbReference>
<keyword evidence="2" id="KW-0540">Nuclease</keyword>
<gene>
    <name evidence="2" type="primary">orf257</name>
</gene>
<dbReference type="EMBL" id="KF060940">
    <property type="protein sequence ID" value="AGZ90274.1"/>
    <property type="molecule type" value="Genomic_DNA"/>
</dbReference>
<dbReference type="PANTHER" id="PTHR36181">
    <property type="entry name" value="INTRON-ENCODED ENDONUCLEASE AI3-RELATED"/>
    <property type="match status" value="1"/>
</dbReference>